<dbReference type="AlphaFoldDB" id="V8CJ21"/>
<keyword evidence="2" id="KW-1185">Reference proteome</keyword>
<sequence>MINLQHHIKGNNINQSFVSWCKKLEVRFGYIKVQGEHRAYHAKAMERVELEKFIQKARERVRNQPSLNSDTEAGLLSLLRILERALKLAGGVQ</sequence>
<dbReference type="STRING" id="1357399.HMPREF2087_00271"/>
<dbReference type="HOGENOM" id="CLU_2395660_0_0_7"/>
<dbReference type="EMBL" id="AZJJ01000001">
    <property type="protein sequence ID" value="ETD27359.1"/>
    <property type="molecule type" value="Genomic_DNA"/>
</dbReference>
<reference evidence="1 2" key="1">
    <citation type="submission" date="2013-10" db="EMBL/GenBank/DDBJ databases">
        <title>The Genome Sequence of Helicobacter canis NCTC 12740.</title>
        <authorList>
            <consortium name="The Broad Institute Genomics Platform"/>
            <person name="Earl A."/>
            <person name="Fox J.G."/>
            <person name="Shen Z."/>
            <person name="Young S.K."/>
            <person name="Zeng Q."/>
            <person name="Gargeya S."/>
            <person name="Fitzgerald M."/>
            <person name="Abouelleil A."/>
            <person name="Alvarado L."/>
            <person name="Chapman S.B."/>
            <person name="Gainer-Dewar J."/>
            <person name="Goldberg J."/>
            <person name="Griggs A."/>
            <person name="Gujja S."/>
            <person name="Hansen M."/>
            <person name="Howarth C."/>
            <person name="Imamovic A."/>
            <person name="Ireland A."/>
            <person name="Larimer J."/>
            <person name="McCowan C."/>
            <person name="Murphy C."/>
            <person name="Pearson M."/>
            <person name="Poon T.W."/>
            <person name="Priest M."/>
            <person name="Roberts A."/>
            <person name="Saif S."/>
            <person name="Shea T."/>
            <person name="Sykes S."/>
            <person name="Wortman J."/>
            <person name="Nusbaum C."/>
            <person name="Birren B."/>
        </authorList>
    </citation>
    <scope>NUCLEOTIDE SEQUENCE [LARGE SCALE GENOMIC DNA]</scope>
    <source>
        <strain evidence="1 2">NCTC 12740</strain>
    </source>
</reference>
<organism evidence="1 2">
    <name type="scientific">Helicobacter canis NCTC 12740</name>
    <dbReference type="NCBI Taxonomy" id="1357399"/>
    <lineage>
        <taxon>Bacteria</taxon>
        <taxon>Pseudomonadati</taxon>
        <taxon>Campylobacterota</taxon>
        <taxon>Epsilonproteobacteria</taxon>
        <taxon>Campylobacterales</taxon>
        <taxon>Helicobacteraceae</taxon>
        <taxon>Helicobacter</taxon>
    </lineage>
</organism>
<proteinExistence type="predicted"/>
<dbReference type="RefSeq" id="WP_023929183.1">
    <property type="nucleotide sequence ID" value="NZ_KI669458.1"/>
</dbReference>
<accession>V8CJ21</accession>
<name>V8CJ21_9HELI</name>
<dbReference type="PATRIC" id="fig|1357399.3.peg.283"/>
<comment type="caution">
    <text evidence="1">The sequence shown here is derived from an EMBL/GenBank/DDBJ whole genome shotgun (WGS) entry which is preliminary data.</text>
</comment>
<evidence type="ECO:0000313" key="2">
    <source>
        <dbReference type="Proteomes" id="UP000018688"/>
    </source>
</evidence>
<protein>
    <submittedName>
        <fullName evidence="1">Uncharacterized protein</fullName>
    </submittedName>
</protein>
<gene>
    <name evidence="1" type="ORF">HMPREF2087_00271</name>
</gene>
<dbReference type="Proteomes" id="UP000018688">
    <property type="component" value="Unassembled WGS sequence"/>
</dbReference>
<evidence type="ECO:0000313" key="1">
    <source>
        <dbReference type="EMBL" id="ETD27359.1"/>
    </source>
</evidence>